<accession>A0A2T4DRE3</accession>
<sequence length="479" mass="54150">WRDLKVFNNYVFVVADNNSGHGMQVFDLTRLRNVTNPPATFDNDGHYDGVSSAHNVVINEATGYAYIVGARGASNGCGQGGLHIVDINDPTNPVFAGCFDADGYTHDGQCVIYNGPDVDYQGKEICFNANENTITLADVTNKSAPSLISKQGYPQSAYSHQGWLTDDHQYFISNDELDENSYNINTRTLVWDVRDLDNPILLTQYYAEGNTIDHNLYVKGNRIYQSNYERGFVILDAERVAEGKIRELAFFDTYPSSDNTQFNGAWSNYPFFESGIIIVSDINNGLFILKPNIANIIETHPVLDIEANINSLLVEIGDEYTVSNYQWQSFNNLVPNDIENNYYFEGTKTANLVLKQPLNTYLNQVYRCKITLTDGRIAYSFPSGFPSNVSVLNNRKKQDRHVQVYPNPVMNQLHIRATEGEIKLESIQVLDAQGRVMEQITPSAFENTKIDTDKWPANIYLLRLNYENGEKSQLKIVKR</sequence>
<dbReference type="GO" id="GO:0005576">
    <property type="term" value="C:extracellular region"/>
    <property type="evidence" value="ECO:0007669"/>
    <property type="project" value="TreeGrafter"/>
</dbReference>
<dbReference type="AlphaFoldDB" id="A0A2T4DRE3"/>
<dbReference type="PANTHER" id="PTHR38787:SF3">
    <property type="entry name" value="REGULATORY P DOMAIN-CONTAINING PROTEIN"/>
    <property type="match status" value="1"/>
</dbReference>
<evidence type="ECO:0000313" key="3">
    <source>
        <dbReference type="Proteomes" id="UP000240608"/>
    </source>
</evidence>
<dbReference type="EMBL" id="PYVU01000056">
    <property type="protein sequence ID" value="PTB96308.1"/>
    <property type="molecule type" value="Genomic_DNA"/>
</dbReference>
<evidence type="ECO:0000313" key="2">
    <source>
        <dbReference type="EMBL" id="PTB96308.1"/>
    </source>
</evidence>
<dbReference type="Proteomes" id="UP000240608">
    <property type="component" value="Unassembled WGS sequence"/>
</dbReference>
<protein>
    <recommendedName>
        <fullName evidence="1">Secretion system C-terminal sorting domain-containing protein</fullName>
    </recommendedName>
</protein>
<proteinExistence type="predicted"/>
<evidence type="ECO:0000259" key="1">
    <source>
        <dbReference type="Pfam" id="PF18962"/>
    </source>
</evidence>
<dbReference type="Pfam" id="PF18962">
    <property type="entry name" value="Por_Secre_tail"/>
    <property type="match status" value="1"/>
</dbReference>
<reference evidence="2 3" key="1">
    <citation type="submission" date="2018-03" db="EMBL/GenBank/DDBJ databases">
        <title>Cross-interface Injection: A General Nanoliter Liquid Handling Method Applied to Single Cells Genome Amplification Automated Nanoliter Liquid Handling Applied to Single Cell Multiple Displacement Amplification.</title>
        <authorList>
            <person name="Yun J."/>
            <person name="Xu P."/>
            <person name="Xu J."/>
            <person name="Dai X."/>
            <person name="Wang Y."/>
            <person name="Zheng X."/>
            <person name="Cao C."/>
            <person name="Yi Q."/>
            <person name="Zhu Y."/>
            <person name="Wang L."/>
            <person name="Dong Z."/>
            <person name="Huang Y."/>
            <person name="Huang L."/>
            <person name="Du W."/>
        </authorList>
    </citation>
    <scope>NUCLEOTIDE SEQUENCE [LARGE SCALE GENOMIC DNA]</scope>
    <source>
        <strain evidence="2 3">Z-D1-2</strain>
    </source>
</reference>
<dbReference type="NCBIfam" id="TIGR04183">
    <property type="entry name" value="Por_Secre_tail"/>
    <property type="match status" value="1"/>
</dbReference>
<dbReference type="NCBIfam" id="TIGR04312">
    <property type="entry name" value="choice_anch_B"/>
    <property type="match status" value="1"/>
</dbReference>
<dbReference type="InterPro" id="IPR026444">
    <property type="entry name" value="Secre_tail"/>
</dbReference>
<feature type="non-terminal residue" evidence="2">
    <location>
        <position position="1"/>
    </location>
</feature>
<comment type="caution">
    <text evidence="2">The sequence shown here is derived from an EMBL/GenBank/DDBJ whole genome shotgun (WGS) entry which is preliminary data.</text>
</comment>
<organism evidence="2 3">
    <name type="scientific">Marivirga lumbricoides</name>
    <dbReference type="NCBI Taxonomy" id="1046115"/>
    <lineage>
        <taxon>Bacteria</taxon>
        <taxon>Pseudomonadati</taxon>
        <taxon>Bacteroidota</taxon>
        <taxon>Cytophagia</taxon>
        <taxon>Cytophagales</taxon>
        <taxon>Marivirgaceae</taxon>
        <taxon>Marivirga</taxon>
    </lineage>
</organism>
<dbReference type="PANTHER" id="PTHR38787">
    <property type="entry name" value="REGULATORY P DOMAIN-CONTAINING PROTEIN"/>
    <property type="match status" value="1"/>
</dbReference>
<name>A0A2T4DRE3_9BACT</name>
<dbReference type="InterPro" id="IPR027589">
    <property type="entry name" value="Choice_anch_B"/>
</dbReference>
<gene>
    <name evidence="2" type="ORF">C9994_07840</name>
</gene>
<feature type="domain" description="Secretion system C-terminal sorting" evidence="1">
    <location>
        <begin position="404"/>
        <end position="474"/>
    </location>
</feature>